<accession>A0AAD7BXK0</accession>
<dbReference type="Proteomes" id="UP001221142">
    <property type="component" value="Unassembled WGS sequence"/>
</dbReference>
<protein>
    <recommendedName>
        <fullName evidence="3">F-box domain-containing protein</fullName>
    </recommendedName>
</protein>
<comment type="caution">
    <text evidence="1">The sequence shown here is derived from an EMBL/GenBank/DDBJ whole genome shotgun (WGS) entry which is preliminary data.</text>
</comment>
<keyword evidence="2" id="KW-1185">Reference proteome</keyword>
<reference evidence="1" key="1">
    <citation type="submission" date="2023-03" db="EMBL/GenBank/DDBJ databases">
        <title>Massive genome expansion in bonnet fungi (Mycena s.s.) driven by repeated elements and novel gene families across ecological guilds.</title>
        <authorList>
            <consortium name="Lawrence Berkeley National Laboratory"/>
            <person name="Harder C.B."/>
            <person name="Miyauchi S."/>
            <person name="Viragh M."/>
            <person name="Kuo A."/>
            <person name="Thoen E."/>
            <person name="Andreopoulos B."/>
            <person name="Lu D."/>
            <person name="Skrede I."/>
            <person name="Drula E."/>
            <person name="Henrissat B."/>
            <person name="Morin E."/>
            <person name="Kohler A."/>
            <person name="Barry K."/>
            <person name="LaButti K."/>
            <person name="Morin E."/>
            <person name="Salamov A."/>
            <person name="Lipzen A."/>
            <person name="Mereny Z."/>
            <person name="Hegedus B."/>
            <person name="Baldrian P."/>
            <person name="Stursova M."/>
            <person name="Weitz H."/>
            <person name="Taylor A."/>
            <person name="Grigoriev I.V."/>
            <person name="Nagy L.G."/>
            <person name="Martin F."/>
            <person name="Kauserud H."/>
        </authorList>
    </citation>
    <scope>NUCLEOTIDE SEQUENCE</scope>
    <source>
        <strain evidence="1">9284</strain>
    </source>
</reference>
<sequence>MASSTLAATRARIAQLDFEIGKLQQLMDPLLAEREKCQQALADYKYPILALPAEITSEIFLQFLPSYPERPSVVGPYSPSLLLQICRRWRDVALATPTLWSTMELILESPQYHAGQLDLLKVWLPRSGNCALSIQLECDMDDDEALAIIGQYIEALLCHPSRWQDMEIVIPYEDLLRITGSMPLLRSLTIGPCNWGDGPDKPVPVLFTEAPALKNLVLSRKFNAYAMILPWAQITTLRAEALCLDEAVEILRQTATLEHCTITMYSGDPSTASLIPPLPLRSLTLRYRGHGGSTMAEHMFQLFAALKLKNLAVDELFLGPDPVGTLSRVCPNGYPRGIEIFSVRTSREIYAAAFPLASLSVHEPSV</sequence>
<proteinExistence type="predicted"/>
<evidence type="ECO:0008006" key="3">
    <source>
        <dbReference type="Google" id="ProtNLM"/>
    </source>
</evidence>
<organism evidence="1 2">
    <name type="scientific">Roridomyces roridus</name>
    <dbReference type="NCBI Taxonomy" id="1738132"/>
    <lineage>
        <taxon>Eukaryota</taxon>
        <taxon>Fungi</taxon>
        <taxon>Dikarya</taxon>
        <taxon>Basidiomycota</taxon>
        <taxon>Agaricomycotina</taxon>
        <taxon>Agaricomycetes</taxon>
        <taxon>Agaricomycetidae</taxon>
        <taxon>Agaricales</taxon>
        <taxon>Marasmiineae</taxon>
        <taxon>Mycenaceae</taxon>
        <taxon>Roridomyces</taxon>
    </lineage>
</organism>
<gene>
    <name evidence="1" type="ORF">FB45DRAFT_1058154</name>
</gene>
<dbReference type="AlphaFoldDB" id="A0AAD7BXK0"/>
<evidence type="ECO:0000313" key="2">
    <source>
        <dbReference type="Proteomes" id="UP001221142"/>
    </source>
</evidence>
<dbReference type="EMBL" id="JARKIF010000008">
    <property type="protein sequence ID" value="KAJ7633191.1"/>
    <property type="molecule type" value="Genomic_DNA"/>
</dbReference>
<name>A0AAD7BXK0_9AGAR</name>
<evidence type="ECO:0000313" key="1">
    <source>
        <dbReference type="EMBL" id="KAJ7633191.1"/>
    </source>
</evidence>